<accession>K1UD32</accession>
<dbReference type="NCBIfam" id="TIGR00254">
    <property type="entry name" value="GGDEF"/>
    <property type="match status" value="1"/>
</dbReference>
<dbReference type="SUPFAM" id="SSF55073">
    <property type="entry name" value="Nucleotide cyclase"/>
    <property type="match status" value="1"/>
</dbReference>
<dbReference type="PROSITE" id="PS50887">
    <property type="entry name" value="GGDEF"/>
    <property type="match status" value="1"/>
</dbReference>
<organism evidence="2">
    <name type="scientific">human gut metagenome</name>
    <dbReference type="NCBI Taxonomy" id="408170"/>
    <lineage>
        <taxon>unclassified sequences</taxon>
        <taxon>metagenomes</taxon>
        <taxon>organismal metagenomes</taxon>
    </lineage>
</organism>
<comment type="caution">
    <text evidence="2">The sequence shown here is derived from an EMBL/GenBank/DDBJ whole genome shotgun (WGS) entry which is preliminary data.</text>
</comment>
<dbReference type="PANTHER" id="PTHR45138:SF9">
    <property type="entry name" value="DIGUANYLATE CYCLASE DGCM-RELATED"/>
    <property type="match status" value="1"/>
</dbReference>
<dbReference type="InterPro" id="IPR050469">
    <property type="entry name" value="Diguanylate_Cyclase"/>
</dbReference>
<dbReference type="Gene3D" id="3.30.70.270">
    <property type="match status" value="1"/>
</dbReference>
<dbReference type="GO" id="GO:0052621">
    <property type="term" value="F:diguanylate cyclase activity"/>
    <property type="evidence" value="ECO:0007669"/>
    <property type="project" value="TreeGrafter"/>
</dbReference>
<name>K1UD32_9ZZZZ</name>
<evidence type="ECO:0000259" key="1">
    <source>
        <dbReference type="PROSITE" id="PS50887"/>
    </source>
</evidence>
<dbReference type="GO" id="GO:1902201">
    <property type="term" value="P:negative regulation of bacterial-type flagellum-dependent cell motility"/>
    <property type="evidence" value="ECO:0007669"/>
    <property type="project" value="TreeGrafter"/>
</dbReference>
<reference evidence="2" key="1">
    <citation type="journal article" date="2013" name="Environ. Microbiol.">
        <title>Microbiota from the distal guts of lean and obese adolescents exhibit partial functional redundancy besides clear differences in community structure.</title>
        <authorList>
            <person name="Ferrer M."/>
            <person name="Ruiz A."/>
            <person name="Lanza F."/>
            <person name="Haange S.B."/>
            <person name="Oberbach A."/>
            <person name="Till H."/>
            <person name="Bargiela R."/>
            <person name="Campoy C."/>
            <person name="Segura M.T."/>
            <person name="Richter M."/>
            <person name="von Bergen M."/>
            <person name="Seifert J."/>
            <person name="Suarez A."/>
        </authorList>
    </citation>
    <scope>NUCLEOTIDE SEQUENCE</scope>
</reference>
<gene>
    <name evidence="2" type="ORF">LEA_01819</name>
</gene>
<sequence length="96" mass="11182">MLRGVFGKDPVFLARYGGDEFAVLGDWFGQEQIEEAIARIQEGIDRFNKEGQLPLQLSMSIGYAFWHEAGRRGENLIQQADERMYEEKQKKKRMRA</sequence>
<dbReference type="EMBL" id="AJWY01001270">
    <property type="protein sequence ID" value="EKC80028.1"/>
    <property type="molecule type" value="Genomic_DNA"/>
</dbReference>
<dbReference type="InterPro" id="IPR029787">
    <property type="entry name" value="Nucleotide_cyclase"/>
</dbReference>
<dbReference type="Pfam" id="PF00990">
    <property type="entry name" value="GGDEF"/>
    <property type="match status" value="1"/>
</dbReference>
<dbReference type="GO" id="GO:0005886">
    <property type="term" value="C:plasma membrane"/>
    <property type="evidence" value="ECO:0007669"/>
    <property type="project" value="TreeGrafter"/>
</dbReference>
<dbReference type="GO" id="GO:0043709">
    <property type="term" value="P:cell adhesion involved in single-species biofilm formation"/>
    <property type="evidence" value="ECO:0007669"/>
    <property type="project" value="TreeGrafter"/>
</dbReference>
<proteinExistence type="predicted"/>
<dbReference type="AlphaFoldDB" id="K1UD32"/>
<dbReference type="PANTHER" id="PTHR45138">
    <property type="entry name" value="REGULATORY COMPONENTS OF SENSORY TRANSDUCTION SYSTEM"/>
    <property type="match status" value="1"/>
</dbReference>
<dbReference type="InterPro" id="IPR000160">
    <property type="entry name" value="GGDEF_dom"/>
</dbReference>
<evidence type="ECO:0000313" key="2">
    <source>
        <dbReference type="EMBL" id="EKC80028.1"/>
    </source>
</evidence>
<feature type="domain" description="GGDEF" evidence="1">
    <location>
        <begin position="1"/>
        <end position="96"/>
    </location>
</feature>
<dbReference type="InterPro" id="IPR043128">
    <property type="entry name" value="Rev_trsase/Diguanyl_cyclase"/>
</dbReference>
<protein>
    <submittedName>
        <fullName evidence="2">Protein containing Diguanylate cyclase, predicted domain protein</fullName>
    </submittedName>
</protein>